<name>A0A2T4Z7D9_9BACL</name>
<evidence type="ECO:0000313" key="4">
    <source>
        <dbReference type="Proteomes" id="UP000241639"/>
    </source>
</evidence>
<feature type="domain" description="Activator of Hsp90 ATPase homologue 1/2-like C-terminal" evidence="2">
    <location>
        <begin position="27"/>
        <end position="171"/>
    </location>
</feature>
<evidence type="ECO:0000259" key="2">
    <source>
        <dbReference type="Pfam" id="PF08327"/>
    </source>
</evidence>
<accession>A0A2T4Z7D9</accession>
<protein>
    <submittedName>
        <fullName evidence="3">Uncharacterized protein YndB with AHSA1/START domain</fullName>
    </submittedName>
</protein>
<keyword evidence="4" id="KW-1185">Reference proteome</keyword>
<dbReference type="AlphaFoldDB" id="A0A2T4Z7D9"/>
<organism evidence="3 4">
    <name type="scientific">Desmospora activa DSM 45169</name>
    <dbReference type="NCBI Taxonomy" id="1121389"/>
    <lineage>
        <taxon>Bacteria</taxon>
        <taxon>Bacillati</taxon>
        <taxon>Bacillota</taxon>
        <taxon>Bacilli</taxon>
        <taxon>Bacillales</taxon>
        <taxon>Thermoactinomycetaceae</taxon>
        <taxon>Desmospora</taxon>
    </lineage>
</organism>
<comment type="caution">
    <text evidence="3">The sequence shown here is derived from an EMBL/GenBank/DDBJ whole genome shotgun (WGS) entry which is preliminary data.</text>
</comment>
<dbReference type="InterPro" id="IPR023393">
    <property type="entry name" value="START-like_dom_sf"/>
</dbReference>
<evidence type="ECO:0000313" key="3">
    <source>
        <dbReference type="EMBL" id="PTM57807.1"/>
    </source>
</evidence>
<sequence>MTNHISSPINHRMEDEGTTLVLERIFNAPRSLVFQTFSQEEHLKRWWSPMGWSMPVCNIDFRPGGVWHFCMKCMDENQEYYGQESWGKVVYQEIEEPERIVFIDSFSDAEGNIVEDFPTTQVTLTFIEQEGKTTLISRAQYASTEALKSVLDMGMLEGVTQTWDKLAALLEELQAK</sequence>
<evidence type="ECO:0000256" key="1">
    <source>
        <dbReference type="ARBA" id="ARBA00006817"/>
    </source>
</evidence>
<dbReference type="Proteomes" id="UP000241639">
    <property type="component" value="Unassembled WGS sequence"/>
</dbReference>
<dbReference type="Gene3D" id="3.30.530.20">
    <property type="match status" value="1"/>
</dbReference>
<proteinExistence type="inferred from homology"/>
<dbReference type="SUPFAM" id="SSF55961">
    <property type="entry name" value="Bet v1-like"/>
    <property type="match status" value="1"/>
</dbReference>
<reference evidence="3 4" key="1">
    <citation type="submission" date="2018-04" db="EMBL/GenBank/DDBJ databases">
        <title>Genomic Encyclopedia of Archaeal and Bacterial Type Strains, Phase II (KMG-II): from individual species to whole genera.</title>
        <authorList>
            <person name="Goeker M."/>
        </authorList>
    </citation>
    <scope>NUCLEOTIDE SEQUENCE [LARGE SCALE GENOMIC DNA]</scope>
    <source>
        <strain evidence="3 4">DSM 45169</strain>
    </source>
</reference>
<gene>
    <name evidence="3" type="ORF">C8J48_0369</name>
</gene>
<dbReference type="Pfam" id="PF08327">
    <property type="entry name" value="AHSA1"/>
    <property type="match status" value="1"/>
</dbReference>
<dbReference type="InterPro" id="IPR013538">
    <property type="entry name" value="ASHA1/2-like_C"/>
</dbReference>
<comment type="similarity">
    <text evidence="1">Belongs to the AHA1 family.</text>
</comment>
<dbReference type="RefSeq" id="WP_170105067.1">
    <property type="nucleotide sequence ID" value="NZ_PZZP01000001.1"/>
</dbReference>
<dbReference type="EMBL" id="PZZP01000001">
    <property type="protein sequence ID" value="PTM57807.1"/>
    <property type="molecule type" value="Genomic_DNA"/>
</dbReference>